<keyword evidence="2" id="KW-0472">Membrane</keyword>
<feature type="compositionally biased region" description="Acidic residues" evidence="1">
    <location>
        <begin position="79"/>
        <end position="89"/>
    </location>
</feature>
<sequence length="167" mass="17247">MSGRSVRVNDSARSEPAPEDGKHDPEGRGAVPEDGRPASLAAAAKNLFDKHKAKLGAVVAVGAMGLAVVGVVARLAEGQDAEDIQDTEDSLSAPGLDVADRPQRKSPAGHEVVATLVKLAAGRQASAERRAAYKEETGEDLPAGSTYRSRHRRGDFGEDGSPGEAAA</sequence>
<dbReference type="Proteomes" id="UP000182375">
    <property type="component" value="Unassembled WGS sequence"/>
</dbReference>
<evidence type="ECO:0000313" key="3">
    <source>
        <dbReference type="EMBL" id="SEE22688.1"/>
    </source>
</evidence>
<proteinExistence type="predicted"/>
<dbReference type="STRING" id="67331.SAMN04490357_7346"/>
<feature type="region of interest" description="Disordered" evidence="1">
    <location>
        <begin position="79"/>
        <end position="109"/>
    </location>
</feature>
<dbReference type="EMBL" id="FNTD01000004">
    <property type="protein sequence ID" value="SEE22688.1"/>
    <property type="molecule type" value="Genomic_DNA"/>
</dbReference>
<feature type="region of interest" description="Disordered" evidence="1">
    <location>
        <begin position="123"/>
        <end position="167"/>
    </location>
</feature>
<keyword evidence="2" id="KW-1133">Transmembrane helix</keyword>
<accession>A0A1H5H613</accession>
<evidence type="ECO:0000256" key="1">
    <source>
        <dbReference type="SAM" id="MobiDB-lite"/>
    </source>
</evidence>
<dbReference type="AlphaFoldDB" id="A0A1H5H613"/>
<feature type="region of interest" description="Disordered" evidence="1">
    <location>
        <begin position="1"/>
        <end position="38"/>
    </location>
</feature>
<keyword evidence="2" id="KW-0812">Transmembrane</keyword>
<evidence type="ECO:0000313" key="4">
    <source>
        <dbReference type="Proteomes" id="UP000182375"/>
    </source>
</evidence>
<protein>
    <submittedName>
        <fullName evidence="3">Uncharacterized protein</fullName>
    </submittedName>
</protein>
<feature type="transmembrane region" description="Helical" evidence="2">
    <location>
        <begin position="55"/>
        <end position="76"/>
    </location>
</feature>
<feature type="compositionally biased region" description="Basic and acidic residues" evidence="1">
    <location>
        <begin position="126"/>
        <end position="136"/>
    </location>
</feature>
<evidence type="ECO:0000256" key="2">
    <source>
        <dbReference type="SAM" id="Phobius"/>
    </source>
</evidence>
<name>A0A1H5H613_9ACTN</name>
<feature type="compositionally biased region" description="Basic and acidic residues" evidence="1">
    <location>
        <begin position="19"/>
        <end position="36"/>
    </location>
</feature>
<organism evidence="3 4">
    <name type="scientific">Streptomyces misionensis</name>
    <dbReference type="NCBI Taxonomy" id="67331"/>
    <lineage>
        <taxon>Bacteria</taxon>
        <taxon>Bacillati</taxon>
        <taxon>Actinomycetota</taxon>
        <taxon>Actinomycetes</taxon>
        <taxon>Kitasatosporales</taxon>
        <taxon>Streptomycetaceae</taxon>
        <taxon>Streptomyces</taxon>
    </lineage>
</organism>
<reference evidence="3 4" key="1">
    <citation type="submission" date="2016-10" db="EMBL/GenBank/DDBJ databases">
        <authorList>
            <person name="de Groot N.N."/>
        </authorList>
    </citation>
    <scope>NUCLEOTIDE SEQUENCE [LARGE SCALE GENOMIC DNA]</scope>
    <source>
        <strain evidence="3 4">DSM 40306</strain>
    </source>
</reference>
<gene>
    <name evidence="3" type="ORF">SAMN04490357_7346</name>
</gene>